<dbReference type="AlphaFoldDB" id="A0A0E9R1V9"/>
<accession>A0A0E9R1V9</accession>
<feature type="transmembrane region" description="Helical" evidence="1">
    <location>
        <begin position="21"/>
        <end position="47"/>
    </location>
</feature>
<sequence>MSFHERVGKFIIDDKMFSSHLTLYEFAHTVQYCIYFLCLVGALQYVWY</sequence>
<protein>
    <submittedName>
        <fullName evidence="2">Uncharacterized protein</fullName>
    </submittedName>
</protein>
<name>A0A0E9R1V9_ANGAN</name>
<reference evidence="2" key="2">
    <citation type="journal article" date="2015" name="Fish Shellfish Immunol.">
        <title>Early steps in the European eel (Anguilla anguilla)-Vibrio vulnificus interaction in the gills: Role of the RtxA13 toxin.</title>
        <authorList>
            <person name="Callol A."/>
            <person name="Pajuelo D."/>
            <person name="Ebbesson L."/>
            <person name="Teles M."/>
            <person name="MacKenzie S."/>
            <person name="Amaro C."/>
        </authorList>
    </citation>
    <scope>NUCLEOTIDE SEQUENCE</scope>
</reference>
<keyword evidence="1" id="KW-1133">Transmembrane helix</keyword>
<proteinExistence type="predicted"/>
<evidence type="ECO:0000313" key="2">
    <source>
        <dbReference type="EMBL" id="JAH22722.1"/>
    </source>
</evidence>
<keyword evidence="1" id="KW-0472">Membrane</keyword>
<dbReference type="EMBL" id="GBXM01085855">
    <property type="protein sequence ID" value="JAH22722.1"/>
    <property type="molecule type" value="Transcribed_RNA"/>
</dbReference>
<evidence type="ECO:0000256" key="1">
    <source>
        <dbReference type="SAM" id="Phobius"/>
    </source>
</evidence>
<keyword evidence="1" id="KW-0812">Transmembrane</keyword>
<organism evidence="2">
    <name type="scientific">Anguilla anguilla</name>
    <name type="common">European freshwater eel</name>
    <name type="synonym">Muraena anguilla</name>
    <dbReference type="NCBI Taxonomy" id="7936"/>
    <lineage>
        <taxon>Eukaryota</taxon>
        <taxon>Metazoa</taxon>
        <taxon>Chordata</taxon>
        <taxon>Craniata</taxon>
        <taxon>Vertebrata</taxon>
        <taxon>Euteleostomi</taxon>
        <taxon>Actinopterygii</taxon>
        <taxon>Neopterygii</taxon>
        <taxon>Teleostei</taxon>
        <taxon>Anguilliformes</taxon>
        <taxon>Anguillidae</taxon>
        <taxon>Anguilla</taxon>
    </lineage>
</organism>
<reference evidence="2" key="1">
    <citation type="submission" date="2014-11" db="EMBL/GenBank/DDBJ databases">
        <authorList>
            <person name="Amaro Gonzalez C."/>
        </authorList>
    </citation>
    <scope>NUCLEOTIDE SEQUENCE</scope>
</reference>